<keyword evidence="3" id="KW-1185">Reference proteome</keyword>
<gene>
    <name evidence="2" type="ORF">FYJ73_00440</name>
</gene>
<name>A0A7K0KBE8_9BACT</name>
<feature type="chain" id="PRO_5029584117" description="Outer membrane protein beta-barrel domain-containing protein" evidence="1">
    <location>
        <begin position="24"/>
        <end position="238"/>
    </location>
</feature>
<dbReference type="AlphaFoldDB" id="A0A7K0KBE8"/>
<reference evidence="2 3" key="1">
    <citation type="submission" date="2019-08" db="EMBL/GenBank/DDBJ databases">
        <title>In-depth cultivation of the pig gut microbiome towards novel bacterial diversity and tailored functional studies.</title>
        <authorList>
            <person name="Wylensek D."/>
            <person name="Hitch T.C.A."/>
            <person name="Clavel T."/>
        </authorList>
    </citation>
    <scope>NUCLEOTIDE SEQUENCE [LARGE SCALE GENOMIC DNA]</scope>
    <source>
        <strain evidence="2 3">LKV-178-WT-2A</strain>
    </source>
</reference>
<dbReference type="EMBL" id="VUNG01000001">
    <property type="protein sequence ID" value="MST83168.1"/>
    <property type="molecule type" value="Genomic_DNA"/>
</dbReference>
<evidence type="ECO:0008006" key="4">
    <source>
        <dbReference type="Google" id="ProtNLM"/>
    </source>
</evidence>
<dbReference type="Proteomes" id="UP000438914">
    <property type="component" value="Unassembled WGS sequence"/>
</dbReference>
<evidence type="ECO:0000256" key="1">
    <source>
        <dbReference type="SAM" id="SignalP"/>
    </source>
</evidence>
<keyword evidence="1" id="KW-0732">Signal</keyword>
<accession>A0A7K0KBE8</accession>
<dbReference type="RefSeq" id="WP_154532492.1">
    <property type="nucleotide sequence ID" value="NZ_VUNG01000001.1"/>
</dbReference>
<protein>
    <recommendedName>
        <fullName evidence="4">Outer membrane protein beta-barrel domain-containing protein</fullName>
    </recommendedName>
</protein>
<sequence length="238" mass="27520">MRSYFLRSTCLTAGLLLPFASHAINVDSLAQVEAKEMGRLPKQAASLQVGLNTSEETSVAYELDYQWYPLNYVGIGIGLELDDDYGDRPLIEAGDDDDYDPDRIVKFNIHPMLSFRTPTLWMNKRHSWGLLLRCDPGLVLSFPRNDKVYYSKIKFVDGNDIVYDSFTLKNRGGRWKFWRVKSAISVRADQSLISLGWSISNYNIAYCRNNMYYQGKRYYGHESYDKTFSLFASFTYCF</sequence>
<proteinExistence type="predicted"/>
<evidence type="ECO:0000313" key="3">
    <source>
        <dbReference type="Proteomes" id="UP000438914"/>
    </source>
</evidence>
<evidence type="ECO:0000313" key="2">
    <source>
        <dbReference type="EMBL" id="MST83168.1"/>
    </source>
</evidence>
<organism evidence="2 3">
    <name type="scientific">Hallella mizrahii</name>
    <dbReference type="NCBI Taxonomy" id="2606637"/>
    <lineage>
        <taxon>Bacteria</taxon>
        <taxon>Pseudomonadati</taxon>
        <taxon>Bacteroidota</taxon>
        <taxon>Bacteroidia</taxon>
        <taxon>Bacteroidales</taxon>
        <taxon>Prevotellaceae</taxon>
        <taxon>Hallella</taxon>
    </lineage>
</organism>
<comment type="caution">
    <text evidence="2">The sequence shown here is derived from an EMBL/GenBank/DDBJ whole genome shotgun (WGS) entry which is preliminary data.</text>
</comment>
<feature type="signal peptide" evidence="1">
    <location>
        <begin position="1"/>
        <end position="23"/>
    </location>
</feature>